<evidence type="ECO:0000313" key="1">
    <source>
        <dbReference type="EMBL" id="QKJ89276.1"/>
    </source>
</evidence>
<evidence type="ECO:0000313" key="2">
    <source>
        <dbReference type="Proteomes" id="UP000505325"/>
    </source>
</evidence>
<proteinExistence type="predicted"/>
<organism evidence="1 2">
    <name type="scientific">Paramixta manurensis</name>
    <dbReference type="NCBI Taxonomy" id="2740817"/>
    <lineage>
        <taxon>Bacteria</taxon>
        <taxon>Pseudomonadati</taxon>
        <taxon>Pseudomonadota</taxon>
        <taxon>Gammaproteobacteria</taxon>
        <taxon>Enterobacterales</taxon>
        <taxon>Erwiniaceae</taxon>
        <taxon>Paramixta</taxon>
    </lineage>
</organism>
<protein>
    <submittedName>
        <fullName evidence="1">Uncharacterized protein</fullName>
    </submittedName>
</protein>
<dbReference type="KEGG" id="pmak:PMPD1_4378"/>
<sequence length="65" mass="7528">MIKIQIDLSECSDEEMLSFNNSPLYKMLFSGRPFIEFKNDGNIHLEVRTIPPEIDGKTGKHIFKN</sequence>
<keyword evidence="2" id="KW-1185">Reference proteome</keyword>
<dbReference type="Proteomes" id="UP000505325">
    <property type="component" value="Plasmid pPD-1"/>
</dbReference>
<name>A0A6M8UEI5_9GAMM</name>
<keyword evidence="1" id="KW-0614">Plasmid</keyword>
<gene>
    <name evidence="1" type="ORF">PMPD1_4378</name>
</gene>
<dbReference type="AlphaFoldDB" id="A0A6M8UEI5"/>
<geneLocation type="plasmid" evidence="2">
    <name>ppd-1</name>
</geneLocation>
<accession>A0A6M8UEI5</accession>
<reference evidence="1 2" key="1">
    <citation type="submission" date="2020-06" db="EMBL/GenBank/DDBJ databases">
        <title>Genome sequence of Paramixta manurensis strain PD-1.</title>
        <authorList>
            <person name="Lee C.W."/>
            <person name="Kim J."/>
        </authorList>
    </citation>
    <scope>NUCLEOTIDE SEQUENCE [LARGE SCALE GENOMIC DNA]</scope>
    <source>
        <strain evidence="1 2">PD-1</strain>
        <plasmid evidence="2">ppd-1</plasmid>
    </source>
</reference>
<dbReference type="EMBL" id="CP054213">
    <property type="protein sequence ID" value="QKJ89276.1"/>
    <property type="molecule type" value="Genomic_DNA"/>
</dbReference>